<dbReference type="EMBL" id="CAJMWV010002960">
    <property type="protein sequence ID" value="CAE6473536.1"/>
    <property type="molecule type" value="Genomic_DNA"/>
</dbReference>
<evidence type="ECO:0000313" key="2">
    <source>
        <dbReference type="Proteomes" id="UP000663831"/>
    </source>
</evidence>
<dbReference type="AlphaFoldDB" id="A0A8H3C4C2"/>
<proteinExistence type="predicted"/>
<dbReference type="Proteomes" id="UP000663831">
    <property type="component" value="Unassembled WGS sequence"/>
</dbReference>
<evidence type="ECO:0000313" key="1">
    <source>
        <dbReference type="EMBL" id="CAE6473536.1"/>
    </source>
</evidence>
<name>A0A8H3C4C2_9AGAM</name>
<comment type="caution">
    <text evidence="1">The sequence shown here is derived from an EMBL/GenBank/DDBJ whole genome shotgun (WGS) entry which is preliminary data.</text>
</comment>
<reference evidence="1" key="1">
    <citation type="submission" date="2021-01" db="EMBL/GenBank/DDBJ databases">
        <authorList>
            <person name="Kaushik A."/>
        </authorList>
    </citation>
    <scope>NUCLEOTIDE SEQUENCE</scope>
    <source>
        <strain evidence="1">AG3-1AP</strain>
    </source>
</reference>
<sequence>MVISLHVELKDRKQIASTLNSTPTDRREDNSFRRRQDFHAGMRSLAGVYGLRNKRGIWHISLVLSNTRRAARDPLKLGDKDPTCLFEGKLWPYSLHFSHTHHHIDFGLTSPCGGGRKGRVHHWHKRAVAAANKNAGGDEAE</sequence>
<protein>
    <submittedName>
        <fullName evidence="1">Uncharacterized protein</fullName>
    </submittedName>
</protein>
<organism evidence="1 2">
    <name type="scientific">Rhizoctonia solani</name>
    <dbReference type="NCBI Taxonomy" id="456999"/>
    <lineage>
        <taxon>Eukaryota</taxon>
        <taxon>Fungi</taxon>
        <taxon>Dikarya</taxon>
        <taxon>Basidiomycota</taxon>
        <taxon>Agaricomycotina</taxon>
        <taxon>Agaricomycetes</taxon>
        <taxon>Cantharellales</taxon>
        <taxon>Ceratobasidiaceae</taxon>
        <taxon>Rhizoctonia</taxon>
    </lineage>
</organism>
<gene>
    <name evidence="1" type="ORF">RDB_LOCUS89551</name>
</gene>
<accession>A0A8H3C4C2</accession>